<gene>
    <name evidence="2" type="ORF">SPHA_47949</name>
</gene>
<comment type="caution">
    <text evidence="2">The sequence shown here is derived from an EMBL/GenBank/DDBJ whole genome shotgun (WGS) entry which is preliminary data.</text>
</comment>
<dbReference type="PANTHER" id="PTHR43920:SF5">
    <property type="entry name" value="CHLORIDE INTRACELLULAR CHANNEL CLIC"/>
    <property type="match status" value="1"/>
</dbReference>
<dbReference type="OrthoDB" id="1935530at2759"/>
<feature type="compositionally biased region" description="Polar residues" evidence="1">
    <location>
        <begin position="358"/>
        <end position="372"/>
    </location>
</feature>
<dbReference type="PANTHER" id="PTHR43920">
    <property type="entry name" value="CHLORIDE INTRACELLULAR CHANNEL, ISOFORM A"/>
    <property type="match status" value="1"/>
</dbReference>
<evidence type="ECO:0000256" key="1">
    <source>
        <dbReference type="SAM" id="MobiDB-lite"/>
    </source>
</evidence>
<dbReference type="Gene3D" id="1.20.1050.10">
    <property type="match status" value="1"/>
</dbReference>
<feature type="compositionally biased region" description="Basic and acidic residues" evidence="1">
    <location>
        <begin position="345"/>
        <end position="354"/>
    </location>
</feature>
<keyword evidence="3" id="KW-1185">Reference proteome</keyword>
<dbReference type="EMBL" id="CAHIKZ030002644">
    <property type="protein sequence ID" value="CAE1289963.1"/>
    <property type="molecule type" value="Genomic_DNA"/>
</dbReference>
<dbReference type="GO" id="GO:0005737">
    <property type="term" value="C:cytoplasm"/>
    <property type="evidence" value="ECO:0007669"/>
    <property type="project" value="TreeGrafter"/>
</dbReference>
<dbReference type="GO" id="GO:0016324">
    <property type="term" value="C:apical plasma membrane"/>
    <property type="evidence" value="ECO:0007669"/>
    <property type="project" value="TreeGrafter"/>
</dbReference>
<accession>A0A812D7C4</accession>
<evidence type="ECO:0000313" key="2">
    <source>
        <dbReference type="EMBL" id="CAE1289963.1"/>
    </source>
</evidence>
<proteinExistence type="predicted"/>
<feature type="region of interest" description="Disordered" evidence="1">
    <location>
        <begin position="280"/>
        <end position="372"/>
    </location>
</feature>
<dbReference type="GO" id="GO:0005254">
    <property type="term" value="F:chloride channel activity"/>
    <property type="evidence" value="ECO:0007669"/>
    <property type="project" value="TreeGrafter"/>
</dbReference>
<dbReference type="Gene3D" id="3.40.30.10">
    <property type="entry name" value="Glutaredoxin"/>
    <property type="match status" value="1"/>
</dbReference>
<dbReference type="SUPFAM" id="SSF47616">
    <property type="entry name" value="GST C-terminal domain-like"/>
    <property type="match status" value="1"/>
</dbReference>
<dbReference type="Proteomes" id="UP000597762">
    <property type="component" value="Unassembled WGS sequence"/>
</dbReference>
<name>A0A812D7C4_ACAPH</name>
<sequence>MIPEFELWVKASNIDKMSKGACPLCHQWYMVAYILAENKLASFKVITVPENCPPKILKDKSTSGLFPVVVGITGETTLGSVEDFVADESSELEAFFDSFKCPLLSMNSPGQTVALDCFIDLYRVFNLFLKSNTEKLRDKLNNVMKRIDTHLKENGTKFLDRDVLTYADCVLLPRLQHVRIAGKIYVDYEIPAENKYLYRYLLSAYATDAFRDTCPSDPVIINHYQKKAQKQGVEATLMKETTTFHIPDYIDLTFDEEEDETTQEQDDMQQLSDQIDSVVVDSTPNGDAASEHEAEANGDDTDDAASASSAPTAEELIANGDVSSNVTEDKYEGELVEIPAVVETGEMKSVRDEMPEQEGTQISENGSAVTAE</sequence>
<reference evidence="2" key="1">
    <citation type="submission" date="2021-01" db="EMBL/GenBank/DDBJ databases">
        <authorList>
            <person name="Li R."/>
            <person name="Bekaert M."/>
        </authorList>
    </citation>
    <scope>NUCLEOTIDE SEQUENCE</scope>
    <source>
        <strain evidence="2">Farmed</strain>
    </source>
</reference>
<protein>
    <submittedName>
        <fullName evidence="2">CLIC2</fullName>
    </submittedName>
</protein>
<organism evidence="2 3">
    <name type="scientific">Acanthosepion pharaonis</name>
    <name type="common">Pharaoh cuttlefish</name>
    <name type="synonym">Sepia pharaonis</name>
    <dbReference type="NCBI Taxonomy" id="158019"/>
    <lineage>
        <taxon>Eukaryota</taxon>
        <taxon>Metazoa</taxon>
        <taxon>Spiralia</taxon>
        <taxon>Lophotrochozoa</taxon>
        <taxon>Mollusca</taxon>
        <taxon>Cephalopoda</taxon>
        <taxon>Coleoidea</taxon>
        <taxon>Decapodiformes</taxon>
        <taxon>Sepiida</taxon>
        <taxon>Sepiina</taxon>
        <taxon>Sepiidae</taxon>
        <taxon>Acanthosepion</taxon>
    </lineage>
</organism>
<evidence type="ECO:0000313" key="3">
    <source>
        <dbReference type="Proteomes" id="UP000597762"/>
    </source>
</evidence>
<dbReference type="InterPro" id="IPR036282">
    <property type="entry name" value="Glutathione-S-Trfase_C_sf"/>
</dbReference>
<dbReference type="AlphaFoldDB" id="A0A812D7C4"/>